<protein>
    <submittedName>
        <fullName evidence="1">Uncharacterized protein</fullName>
    </submittedName>
</protein>
<dbReference type="RefSeq" id="WP_016111783.1">
    <property type="nucleotide sequence ID" value="NZ_KB976192.1"/>
</dbReference>
<dbReference type="AlphaFoldDB" id="A0A9W5PLM2"/>
<dbReference type="Proteomes" id="UP000014018">
    <property type="component" value="Unassembled WGS sequence"/>
</dbReference>
<accession>A0A9W5PLM2</accession>
<gene>
    <name evidence="1" type="ORF">IIU_05770</name>
</gene>
<proteinExistence type="predicted"/>
<reference evidence="1 2" key="1">
    <citation type="submission" date="2012-12" db="EMBL/GenBank/DDBJ databases">
        <title>The Genome Sequence of Bacillus cereus VD133.</title>
        <authorList>
            <consortium name="The Broad Institute Genome Sequencing Platform"/>
            <consortium name="The Broad Institute Genome Sequencing Center for Infectious Disease"/>
            <person name="Feldgarden M."/>
            <person name="Van der Auwera G.A."/>
            <person name="Mahillon J."/>
            <person name="Duprez V."/>
            <person name="Timmery S."/>
            <person name="Mattelet C."/>
            <person name="Dierick K."/>
            <person name="Sun M."/>
            <person name="Yu Z."/>
            <person name="Zhu L."/>
            <person name="Hu X."/>
            <person name="Shank E.B."/>
            <person name="Swiecicka I."/>
            <person name="Hansen B.M."/>
            <person name="Andrup L."/>
            <person name="Walker B."/>
            <person name="Young S.K."/>
            <person name="Zeng Q."/>
            <person name="Gargeya S."/>
            <person name="Fitzgerald M."/>
            <person name="Haas B."/>
            <person name="Abouelleil A."/>
            <person name="Alvarado L."/>
            <person name="Arachchi H.M."/>
            <person name="Berlin A.M."/>
            <person name="Chapman S.B."/>
            <person name="Dewar J."/>
            <person name="Goldberg J."/>
            <person name="Griggs A."/>
            <person name="Gujja S."/>
            <person name="Hansen M."/>
            <person name="Howarth C."/>
            <person name="Imamovic A."/>
            <person name="Larimer J."/>
            <person name="McCowan C."/>
            <person name="Murphy C."/>
            <person name="Neiman D."/>
            <person name="Pearson M."/>
            <person name="Priest M."/>
            <person name="Roberts A."/>
            <person name="Saif S."/>
            <person name="Shea T."/>
            <person name="Sisk P."/>
            <person name="Sykes S."/>
            <person name="Wortman J."/>
            <person name="Nusbaum C."/>
            <person name="Birren B."/>
        </authorList>
    </citation>
    <scope>NUCLEOTIDE SEQUENCE [LARGE SCALE GENOMIC DNA]</scope>
    <source>
        <strain evidence="1 2">VD133</strain>
    </source>
</reference>
<evidence type="ECO:0000313" key="1">
    <source>
        <dbReference type="EMBL" id="EOO28652.1"/>
    </source>
</evidence>
<comment type="caution">
    <text evidence="1">The sequence shown here is derived from an EMBL/GenBank/DDBJ whole genome shotgun (WGS) entry which is preliminary data.</text>
</comment>
<organism evidence="1 2">
    <name type="scientific">Bacillus cereus VD133</name>
    <dbReference type="NCBI Taxonomy" id="1053233"/>
    <lineage>
        <taxon>Bacteria</taxon>
        <taxon>Bacillati</taxon>
        <taxon>Bacillota</taxon>
        <taxon>Bacilli</taxon>
        <taxon>Bacillales</taxon>
        <taxon>Bacillaceae</taxon>
        <taxon>Bacillus</taxon>
        <taxon>Bacillus cereus group</taxon>
    </lineage>
</organism>
<sequence length="108" mass="12487">MNIQLEPSDIDVIVETIVGKLYEKLAPQMVELIGDLMQPDELLDKQRVYKEVFNCTATTFEDLYYSRPDFPVFDPGVRPDGSKAKLRFSRKAIEKWIAENGKTRSELF</sequence>
<evidence type="ECO:0000313" key="2">
    <source>
        <dbReference type="Proteomes" id="UP000014018"/>
    </source>
</evidence>
<dbReference type="EMBL" id="AHFB01000096">
    <property type="protein sequence ID" value="EOO28652.1"/>
    <property type="molecule type" value="Genomic_DNA"/>
</dbReference>
<name>A0A9W5PLM2_BACCE</name>